<dbReference type="Gene3D" id="3.20.20.70">
    <property type="entry name" value="Aldolase class I"/>
    <property type="match status" value="1"/>
</dbReference>
<evidence type="ECO:0000256" key="4">
    <source>
        <dbReference type="ARBA" id="ARBA00022605"/>
    </source>
</evidence>
<evidence type="ECO:0000256" key="3">
    <source>
        <dbReference type="ARBA" id="ARBA00008737"/>
    </source>
</evidence>
<dbReference type="InterPro" id="IPR013785">
    <property type="entry name" value="Aldolase_TIM"/>
</dbReference>
<comment type="pathway">
    <text evidence="2 9">Amino-acid biosynthesis; L-tryptophan biosynthesis; L-tryptophan from chorismate: step 4/5.</text>
</comment>
<comment type="catalytic activity">
    <reaction evidence="1 9">
        <text>1-(2-carboxyphenylamino)-1-deoxy-D-ribulose 5-phosphate + H(+) = (1S,2R)-1-C-(indol-3-yl)glycerol 3-phosphate + CO2 + H2O</text>
        <dbReference type="Rhea" id="RHEA:23476"/>
        <dbReference type="ChEBI" id="CHEBI:15377"/>
        <dbReference type="ChEBI" id="CHEBI:15378"/>
        <dbReference type="ChEBI" id="CHEBI:16526"/>
        <dbReference type="ChEBI" id="CHEBI:58613"/>
        <dbReference type="ChEBI" id="CHEBI:58866"/>
        <dbReference type="EC" id="4.1.1.48"/>
    </reaction>
</comment>
<reference evidence="11" key="1">
    <citation type="journal article" date="2017" name="J. Nat. Prod.">
        <title>Genomics-Driven Discovery of Chlorinated Cyclic Hexapeptides Ulleungmycins A and B from a Streptomyces Species.</title>
        <authorList>
            <person name="Son S."/>
            <person name="Hong Y.S."/>
            <person name="Jang M."/>
            <person name="Heo K.T."/>
            <person name="Lee B."/>
            <person name="Jang J.P."/>
            <person name="Kim J.W."/>
            <person name="Ryoo I.J."/>
            <person name="Kim W.G."/>
            <person name="Ko S.K."/>
            <person name="Kim B.Y."/>
            <person name="Jang J.H."/>
            <person name="Ahn J.S."/>
        </authorList>
    </citation>
    <scope>NUCLEOTIDE SEQUENCE</scope>
    <source>
        <strain evidence="11">KCB13F003</strain>
    </source>
</reference>
<proteinExistence type="inferred from homology"/>
<dbReference type="InterPro" id="IPR011060">
    <property type="entry name" value="RibuloseP-bd_barrel"/>
</dbReference>
<dbReference type="PANTHER" id="PTHR22854:SF2">
    <property type="entry name" value="INDOLE-3-GLYCEROL-PHOSPHATE SYNTHASE"/>
    <property type="match status" value="1"/>
</dbReference>
<protein>
    <recommendedName>
        <fullName evidence="9">Indole-3-glycerol phosphate synthase</fullName>
        <shortName evidence="9">IGPS</shortName>
        <ecNumber evidence="9">4.1.1.48</ecNumber>
    </recommendedName>
</protein>
<evidence type="ECO:0000256" key="6">
    <source>
        <dbReference type="ARBA" id="ARBA00022822"/>
    </source>
</evidence>
<dbReference type="UniPathway" id="UPA00035">
    <property type="reaction ID" value="UER00043"/>
</dbReference>
<dbReference type="GO" id="GO:0004640">
    <property type="term" value="F:phosphoribosylanthranilate isomerase activity"/>
    <property type="evidence" value="ECO:0007669"/>
    <property type="project" value="TreeGrafter"/>
</dbReference>
<dbReference type="PANTHER" id="PTHR22854">
    <property type="entry name" value="TRYPTOPHAN BIOSYNTHESIS PROTEIN"/>
    <property type="match status" value="1"/>
</dbReference>
<accession>A0A2D3E333</accession>
<feature type="domain" description="Indole-3-glycerol phosphate synthase" evidence="10">
    <location>
        <begin position="7"/>
        <end position="251"/>
    </location>
</feature>
<dbReference type="HAMAP" id="MF_00134_B">
    <property type="entry name" value="IGPS_B"/>
    <property type="match status" value="1"/>
</dbReference>
<evidence type="ECO:0000256" key="7">
    <source>
        <dbReference type="ARBA" id="ARBA00023141"/>
    </source>
</evidence>
<dbReference type="EMBL" id="MF541667">
    <property type="protein sequence ID" value="ATU31806.1"/>
    <property type="molecule type" value="Genomic_DNA"/>
</dbReference>
<keyword evidence="4 9" id="KW-0028">Amino-acid biosynthesis</keyword>
<sequence>MTTPTVLEELVAGAREDLAVRQRAVSQAELRERIARMPPTLDAVAALRRPAGVQVIAEVKRASPAKGPLAPIADPAALAGAYESAGAAAVSVLTERRRFQGTLADLDAVRARVGIPVLRKDFIVTPYQLWEARAHGADLVLLIVAALAQRDLVALMETAGELGLTVLVEVHDEAEADRALAAGARVVGINARNLKTLEVDRSAFGRLAPRIPADVVRIAESGIRGPADVAAVAAHGADAVLVGEALVTGADGPDRTLAALRAAGRR</sequence>
<dbReference type="GO" id="GO:0000162">
    <property type="term" value="P:L-tryptophan biosynthetic process"/>
    <property type="evidence" value="ECO:0007669"/>
    <property type="project" value="UniProtKB-UniRule"/>
</dbReference>
<evidence type="ECO:0000256" key="9">
    <source>
        <dbReference type="HAMAP-Rule" id="MF_00134"/>
    </source>
</evidence>
<dbReference type="Pfam" id="PF00218">
    <property type="entry name" value="IGPS"/>
    <property type="match status" value="1"/>
</dbReference>
<dbReference type="NCBIfam" id="NF001377">
    <property type="entry name" value="PRK00278.2-4"/>
    <property type="match status" value="1"/>
</dbReference>
<evidence type="ECO:0000256" key="2">
    <source>
        <dbReference type="ARBA" id="ARBA00004696"/>
    </source>
</evidence>
<dbReference type="EC" id="4.1.1.48" evidence="9"/>
<keyword evidence="6 9" id="KW-0822">Tryptophan biosynthesis</keyword>
<dbReference type="FunFam" id="3.20.20.70:FF:000024">
    <property type="entry name" value="Indole-3-glycerol phosphate synthase"/>
    <property type="match status" value="1"/>
</dbReference>
<gene>
    <name evidence="11" type="primary">ulm29</name>
    <name evidence="9" type="synonym">trpC</name>
</gene>
<dbReference type="NCBIfam" id="NF001369">
    <property type="entry name" value="PRK00278.1-1"/>
    <property type="match status" value="1"/>
</dbReference>
<evidence type="ECO:0000256" key="5">
    <source>
        <dbReference type="ARBA" id="ARBA00022793"/>
    </source>
</evidence>
<evidence type="ECO:0000313" key="11">
    <source>
        <dbReference type="EMBL" id="ATU31806.1"/>
    </source>
</evidence>
<dbReference type="InterPro" id="IPR013798">
    <property type="entry name" value="Indole-3-glycerol_P_synth_dom"/>
</dbReference>
<comment type="similarity">
    <text evidence="3 9">Belongs to the TrpC family.</text>
</comment>
<dbReference type="AlphaFoldDB" id="A0A2D3E333"/>
<dbReference type="CDD" id="cd00331">
    <property type="entry name" value="IGPS"/>
    <property type="match status" value="1"/>
</dbReference>
<keyword evidence="8 9" id="KW-0456">Lyase</keyword>
<dbReference type="InterPro" id="IPR045186">
    <property type="entry name" value="Indole-3-glycerol_P_synth"/>
</dbReference>
<keyword evidence="5 9" id="KW-0210">Decarboxylase</keyword>
<evidence type="ECO:0000259" key="10">
    <source>
        <dbReference type="Pfam" id="PF00218"/>
    </source>
</evidence>
<evidence type="ECO:0000256" key="1">
    <source>
        <dbReference type="ARBA" id="ARBA00001633"/>
    </source>
</evidence>
<evidence type="ECO:0000256" key="8">
    <source>
        <dbReference type="ARBA" id="ARBA00023239"/>
    </source>
</evidence>
<name>A0A2D3E333_9ACTN</name>
<dbReference type="SUPFAM" id="SSF51366">
    <property type="entry name" value="Ribulose-phoshate binding barrel"/>
    <property type="match status" value="1"/>
</dbReference>
<keyword evidence="7 9" id="KW-0057">Aromatic amino acid biosynthesis</keyword>
<organism evidence="11">
    <name type="scientific">Streptomyces sp. KCB13F003</name>
    <dbReference type="NCBI Taxonomy" id="2052824"/>
    <lineage>
        <taxon>Bacteria</taxon>
        <taxon>Bacillati</taxon>
        <taxon>Actinomycetota</taxon>
        <taxon>Actinomycetes</taxon>
        <taxon>Kitasatosporales</taxon>
        <taxon>Streptomycetaceae</taxon>
        <taxon>Streptomyces</taxon>
    </lineage>
</organism>
<dbReference type="GO" id="GO:0004425">
    <property type="term" value="F:indole-3-glycerol-phosphate synthase activity"/>
    <property type="evidence" value="ECO:0007669"/>
    <property type="project" value="UniProtKB-UniRule"/>
</dbReference>